<comment type="caution">
    <text evidence="1">The sequence shown here is derived from an EMBL/GenBank/DDBJ whole genome shotgun (WGS) entry which is preliminary data.</text>
</comment>
<dbReference type="AlphaFoldDB" id="A0A9X2CMA7"/>
<dbReference type="RefSeq" id="WP_249603606.1">
    <property type="nucleotide sequence ID" value="NZ_JAKHSK010000069.1"/>
</dbReference>
<dbReference type="EMBL" id="JAKHSK010000069">
    <property type="protein sequence ID" value="MCL6220936.1"/>
    <property type="molecule type" value="Genomic_DNA"/>
</dbReference>
<protein>
    <submittedName>
        <fullName evidence="1">Uncharacterized protein</fullName>
    </submittedName>
</protein>
<evidence type="ECO:0000313" key="2">
    <source>
        <dbReference type="Proteomes" id="UP001139521"/>
    </source>
</evidence>
<sequence>MKYSILFLVVIFNSCSVVDKYESSKISYSTDDYIKSSVKDIIDNPELYNGKKVELQAYFYYSIETSFLSTDAKLNNGENIWVEFNYFSDLLDKEGKSLYKENKLSNYSEEKVKIRGIYDSGNNGHLGVHKGSIKDIVYFESPAK</sequence>
<accession>A0A9X2CMA7</accession>
<gene>
    <name evidence="1" type="ORF">L1967_21810</name>
</gene>
<proteinExistence type="predicted"/>
<reference evidence="1" key="1">
    <citation type="submission" date="2022-01" db="EMBL/GenBank/DDBJ databases">
        <title>Genome sequencing of Zunongwangia sp. M21534 genome.</title>
        <authorList>
            <person name="Chen Y."/>
            <person name="Dong C."/>
            <person name="Shao Z."/>
        </authorList>
    </citation>
    <scope>NUCLEOTIDE SEQUENCE</scope>
    <source>
        <strain evidence="1">MCCC M21534</strain>
    </source>
</reference>
<keyword evidence="2" id="KW-1185">Reference proteome</keyword>
<organism evidence="1 2">
    <name type="scientific">Zunongwangia pacifica</name>
    <dbReference type="NCBI Taxonomy" id="2911062"/>
    <lineage>
        <taxon>Bacteria</taxon>
        <taxon>Pseudomonadati</taxon>
        <taxon>Bacteroidota</taxon>
        <taxon>Flavobacteriia</taxon>
        <taxon>Flavobacteriales</taxon>
        <taxon>Flavobacteriaceae</taxon>
        <taxon>Zunongwangia</taxon>
    </lineage>
</organism>
<name>A0A9X2CMA7_9FLAO</name>
<evidence type="ECO:0000313" key="1">
    <source>
        <dbReference type="EMBL" id="MCL6220936.1"/>
    </source>
</evidence>
<dbReference type="Proteomes" id="UP001139521">
    <property type="component" value="Unassembled WGS sequence"/>
</dbReference>